<dbReference type="Pfam" id="PF00107">
    <property type="entry name" value="ADH_zinc_N"/>
    <property type="match status" value="1"/>
</dbReference>
<evidence type="ECO:0000313" key="8">
    <source>
        <dbReference type="Proteomes" id="UP001501207"/>
    </source>
</evidence>
<evidence type="ECO:0000256" key="4">
    <source>
        <dbReference type="ARBA" id="ARBA00023002"/>
    </source>
</evidence>
<keyword evidence="8" id="KW-1185">Reference proteome</keyword>
<evidence type="ECO:0000256" key="1">
    <source>
        <dbReference type="ARBA" id="ARBA00001947"/>
    </source>
</evidence>
<evidence type="ECO:0000259" key="6">
    <source>
        <dbReference type="SMART" id="SM00829"/>
    </source>
</evidence>
<dbReference type="EMBL" id="BAABFN010000020">
    <property type="protein sequence ID" value="GAA4317856.1"/>
    <property type="molecule type" value="Genomic_DNA"/>
</dbReference>
<dbReference type="InterPro" id="IPR047109">
    <property type="entry name" value="CAD-like"/>
</dbReference>
<keyword evidence="2 5" id="KW-0479">Metal-binding</keyword>
<dbReference type="Pfam" id="PF08240">
    <property type="entry name" value="ADH_N"/>
    <property type="match status" value="1"/>
</dbReference>
<dbReference type="Gene3D" id="3.90.180.10">
    <property type="entry name" value="Medium-chain alcohol dehydrogenases, catalytic domain"/>
    <property type="match status" value="1"/>
</dbReference>
<name>A0ABP8G5S4_9BACT</name>
<dbReference type="SUPFAM" id="SSF51735">
    <property type="entry name" value="NAD(P)-binding Rossmann-fold domains"/>
    <property type="match status" value="1"/>
</dbReference>
<gene>
    <name evidence="7" type="ORF">GCM10023143_30190</name>
</gene>
<dbReference type="Proteomes" id="UP001501207">
    <property type="component" value="Unassembled WGS sequence"/>
</dbReference>
<dbReference type="InterPro" id="IPR029752">
    <property type="entry name" value="D-isomer_DH_CS1"/>
</dbReference>
<dbReference type="InterPro" id="IPR002328">
    <property type="entry name" value="ADH_Zn_CS"/>
</dbReference>
<feature type="domain" description="Enoyl reductase (ER)" evidence="6">
    <location>
        <begin position="22"/>
        <end position="350"/>
    </location>
</feature>
<dbReference type="InterPro" id="IPR013149">
    <property type="entry name" value="ADH-like_C"/>
</dbReference>
<dbReference type="InterPro" id="IPR036291">
    <property type="entry name" value="NAD(P)-bd_dom_sf"/>
</dbReference>
<comment type="cofactor">
    <cofactor evidence="1 5">
        <name>Zn(2+)</name>
        <dbReference type="ChEBI" id="CHEBI:29105"/>
    </cofactor>
</comment>
<organism evidence="7 8">
    <name type="scientific">Compostibacter hankyongensis</name>
    <dbReference type="NCBI Taxonomy" id="1007089"/>
    <lineage>
        <taxon>Bacteria</taxon>
        <taxon>Pseudomonadati</taxon>
        <taxon>Bacteroidota</taxon>
        <taxon>Chitinophagia</taxon>
        <taxon>Chitinophagales</taxon>
        <taxon>Chitinophagaceae</taxon>
        <taxon>Compostibacter</taxon>
    </lineage>
</organism>
<accession>A0ABP8G5S4</accession>
<protein>
    <submittedName>
        <fullName evidence="7">NAD(P)-dependent alcohol dehydrogenase</fullName>
    </submittedName>
</protein>
<dbReference type="PROSITE" id="PS00059">
    <property type="entry name" value="ADH_ZINC"/>
    <property type="match status" value="1"/>
</dbReference>
<dbReference type="InterPro" id="IPR013154">
    <property type="entry name" value="ADH-like_N"/>
</dbReference>
<evidence type="ECO:0000256" key="2">
    <source>
        <dbReference type="ARBA" id="ARBA00022723"/>
    </source>
</evidence>
<dbReference type="InterPro" id="IPR020843">
    <property type="entry name" value="ER"/>
</dbReference>
<reference evidence="8" key="1">
    <citation type="journal article" date="2019" name="Int. J. Syst. Evol. Microbiol.">
        <title>The Global Catalogue of Microorganisms (GCM) 10K type strain sequencing project: providing services to taxonomists for standard genome sequencing and annotation.</title>
        <authorList>
            <consortium name="The Broad Institute Genomics Platform"/>
            <consortium name="The Broad Institute Genome Sequencing Center for Infectious Disease"/>
            <person name="Wu L."/>
            <person name="Ma J."/>
        </authorList>
    </citation>
    <scope>NUCLEOTIDE SEQUENCE [LARGE SCALE GENOMIC DNA]</scope>
    <source>
        <strain evidence="8">JCM 17664</strain>
    </source>
</reference>
<evidence type="ECO:0000313" key="7">
    <source>
        <dbReference type="EMBL" id="GAA4317856.1"/>
    </source>
</evidence>
<dbReference type="CDD" id="cd05283">
    <property type="entry name" value="CAD1"/>
    <property type="match status" value="1"/>
</dbReference>
<dbReference type="InterPro" id="IPR011032">
    <property type="entry name" value="GroES-like_sf"/>
</dbReference>
<dbReference type="SMART" id="SM00829">
    <property type="entry name" value="PKS_ER"/>
    <property type="match status" value="1"/>
</dbReference>
<dbReference type="SUPFAM" id="SSF50129">
    <property type="entry name" value="GroES-like"/>
    <property type="match status" value="1"/>
</dbReference>
<dbReference type="RefSeq" id="WP_344980839.1">
    <property type="nucleotide sequence ID" value="NZ_BAABFN010000020.1"/>
</dbReference>
<dbReference type="PROSITE" id="PS00065">
    <property type="entry name" value="D_2_HYDROXYACID_DH_1"/>
    <property type="match status" value="1"/>
</dbReference>
<keyword evidence="4" id="KW-0560">Oxidoreductase</keyword>
<sequence length="357" mass="39008">MTTSQETQVTNVKAFGTNAAKETLSQMTIARRQPTAHDVEIEILYCGVCHSDLHQARNEWHNTVYPCVPGHEIVGRIVSTGDAVTGHKAGDLAAVGCMVDSCRECDPCKNGLEQYCEKGFTGTYNGRDKYLPQRTYGGYSQRIVVDEHFVLHVPENLDPAGTAPLLCAGITTYSPLRHWKAGPGKKVGVIGIGGLGHMGVKLSHAMGAHTIVFTTSESKKEDALRLGADEVVLSNNEAEMQARTGSLDLILDTVSAQHDLNAYLQLLKLDGALVLVGLPEHPLPVEPFNMVHNRRSFAGSSIGGIPETQEMLDFCGEHNIVSDIELINIQQINEAYERLLKGDVRYRFVIDMNSLKS</sequence>
<comment type="caution">
    <text evidence="7">The sequence shown here is derived from an EMBL/GenBank/DDBJ whole genome shotgun (WGS) entry which is preliminary data.</text>
</comment>
<evidence type="ECO:0000256" key="3">
    <source>
        <dbReference type="ARBA" id="ARBA00022833"/>
    </source>
</evidence>
<keyword evidence="3 5" id="KW-0862">Zinc</keyword>
<evidence type="ECO:0000256" key="5">
    <source>
        <dbReference type="RuleBase" id="RU361277"/>
    </source>
</evidence>
<dbReference type="PANTHER" id="PTHR42683">
    <property type="entry name" value="ALDEHYDE REDUCTASE"/>
    <property type="match status" value="1"/>
</dbReference>
<proteinExistence type="inferred from homology"/>
<dbReference type="Gene3D" id="3.40.50.720">
    <property type="entry name" value="NAD(P)-binding Rossmann-like Domain"/>
    <property type="match status" value="1"/>
</dbReference>
<comment type="similarity">
    <text evidence="5">Belongs to the zinc-containing alcohol dehydrogenase family.</text>
</comment>